<dbReference type="SMART" id="SM00320">
    <property type="entry name" value="WD40"/>
    <property type="match status" value="5"/>
</dbReference>
<dbReference type="Proteomes" id="UP000294901">
    <property type="component" value="Unassembled WGS sequence"/>
</dbReference>
<dbReference type="PANTHER" id="PTHR19879">
    <property type="entry name" value="TRANSCRIPTION INITIATION FACTOR TFIID"/>
    <property type="match status" value="1"/>
</dbReference>
<organism evidence="2 3">
    <name type="scientific">Paractinoplanes brasiliensis</name>
    <dbReference type="NCBI Taxonomy" id="52695"/>
    <lineage>
        <taxon>Bacteria</taxon>
        <taxon>Bacillati</taxon>
        <taxon>Actinomycetota</taxon>
        <taxon>Actinomycetes</taxon>
        <taxon>Micromonosporales</taxon>
        <taxon>Micromonosporaceae</taxon>
        <taxon>Paractinoplanes</taxon>
    </lineage>
</organism>
<dbReference type="AlphaFoldDB" id="A0A4R6J9R2"/>
<evidence type="ECO:0000256" key="1">
    <source>
        <dbReference type="PROSITE-ProRule" id="PRU00221"/>
    </source>
</evidence>
<dbReference type="InterPro" id="IPR001680">
    <property type="entry name" value="WD40_rpt"/>
</dbReference>
<sequence length="468" mass="48935">MSSICRVTPGTPSVQAAPVSCVAFRADGRRLASGTQDGKVTVRETSDPSRPVVMTEFAHRSAVLAAAWNPGASDLLAIGSAEGTAAVWRVVDDRPPHLMKVLGGHPAPVTGVSWMPDGQHLLCQLADGRAAVWQAFGEKYLGELDDCVRLDVSSTGLVATVGANGFVAVRNLAQDRSPLAGRAAPAVEACAWSPDATTLALARRDGAIEMRNAHLDPVRSLTAGDAPLRSVTWSADGRHVLAGAYDGTLTALDSANRPHWRLTDPTIRARSLAIGGPVLATATFAGRPYLLDATSGTPLTPGLSLPALPAPTRPFRDGVLAAEGRVVTAGPPDDRTVVVEHDLRVGAIDSLADRVVVSAAHQAVRVARLDPLAYEVERGITLRAPEPVRTVALLGTPEITVVVAASYDFRLYSWTVDWTGPPVGPGVVGEFGAGIAALQRLDEQRLTATDHRGELVILALGADGALNS</sequence>
<protein>
    <submittedName>
        <fullName evidence="2">WD domain G-beta repeat uncharacterized protein</fullName>
    </submittedName>
</protein>
<dbReference type="InterPro" id="IPR015943">
    <property type="entry name" value="WD40/YVTN_repeat-like_dom_sf"/>
</dbReference>
<keyword evidence="1" id="KW-0853">WD repeat</keyword>
<feature type="repeat" description="WD" evidence="1">
    <location>
        <begin position="102"/>
        <end position="134"/>
    </location>
</feature>
<dbReference type="SUPFAM" id="SSF50978">
    <property type="entry name" value="WD40 repeat-like"/>
    <property type="match status" value="1"/>
</dbReference>
<evidence type="ECO:0000313" key="3">
    <source>
        <dbReference type="Proteomes" id="UP000294901"/>
    </source>
</evidence>
<dbReference type="InterPro" id="IPR036322">
    <property type="entry name" value="WD40_repeat_dom_sf"/>
</dbReference>
<evidence type="ECO:0000313" key="2">
    <source>
        <dbReference type="EMBL" id="TDO31165.1"/>
    </source>
</evidence>
<dbReference type="Gene3D" id="2.130.10.10">
    <property type="entry name" value="YVTN repeat-like/Quinoprotein amine dehydrogenase"/>
    <property type="match status" value="2"/>
</dbReference>
<feature type="repeat" description="WD" evidence="1">
    <location>
        <begin position="56"/>
        <end position="90"/>
    </location>
</feature>
<keyword evidence="3" id="KW-1185">Reference proteome</keyword>
<comment type="caution">
    <text evidence="2">The sequence shown here is derived from an EMBL/GenBank/DDBJ whole genome shotgun (WGS) entry which is preliminary data.</text>
</comment>
<dbReference type="PROSITE" id="PS50082">
    <property type="entry name" value="WD_REPEATS_2"/>
    <property type="match status" value="2"/>
</dbReference>
<reference evidence="2 3" key="1">
    <citation type="submission" date="2019-03" db="EMBL/GenBank/DDBJ databases">
        <title>Sequencing the genomes of 1000 actinobacteria strains.</title>
        <authorList>
            <person name="Klenk H.-P."/>
        </authorList>
    </citation>
    <scope>NUCLEOTIDE SEQUENCE [LARGE SCALE GENOMIC DNA]</scope>
    <source>
        <strain evidence="2 3">DSM 43805</strain>
    </source>
</reference>
<proteinExistence type="predicted"/>
<accession>A0A4R6J9R2</accession>
<name>A0A4R6J9R2_9ACTN</name>
<dbReference type="OrthoDB" id="218695at2"/>
<dbReference type="PANTHER" id="PTHR19879:SF9">
    <property type="entry name" value="TRANSCRIPTION INITIATION FACTOR TFIID SUBUNIT 5"/>
    <property type="match status" value="1"/>
</dbReference>
<dbReference type="PROSITE" id="PS50294">
    <property type="entry name" value="WD_REPEATS_REGION"/>
    <property type="match status" value="1"/>
</dbReference>
<gene>
    <name evidence="2" type="ORF">C8E87_6575</name>
</gene>
<dbReference type="EMBL" id="SNWR01000002">
    <property type="protein sequence ID" value="TDO31165.1"/>
    <property type="molecule type" value="Genomic_DNA"/>
</dbReference>
<dbReference type="Pfam" id="PF00400">
    <property type="entry name" value="WD40"/>
    <property type="match status" value="3"/>
</dbReference>